<dbReference type="NCBIfam" id="TIGR00444">
    <property type="entry name" value="mazG"/>
    <property type="match status" value="1"/>
</dbReference>
<dbReference type="GO" id="GO:0046081">
    <property type="term" value="P:dUTP catabolic process"/>
    <property type="evidence" value="ECO:0007669"/>
    <property type="project" value="TreeGrafter"/>
</dbReference>
<dbReference type="CDD" id="cd11529">
    <property type="entry name" value="NTP-PPase_MazG_Cterm"/>
    <property type="match status" value="1"/>
</dbReference>
<keyword evidence="7" id="KW-0378">Hydrolase</keyword>
<dbReference type="SUPFAM" id="SSF101386">
    <property type="entry name" value="all-alpha NTP pyrophosphatases"/>
    <property type="match status" value="2"/>
</dbReference>
<dbReference type="EMBL" id="CP006912">
    <property type="protein sequence ID" value="AHB48814.1"/>
    <property type="molecule type" value="Genomic_DNA"/>
</dbReference>
<dbReference type="FunFam" id="1.10.287.1080:FF:000001">
    <property type="entry name" value="Nucleoside triphosphate pyrophosphohydrolase"/>
    <property type="match status" value="1"/>
</dbReference>
<evidence type="ECO:0000256" key="1">
    <source>
        <dbReference type="ARBA" id="ARBA00052141"/>
    </source>
</evidence>
<organism evidence="7 8">
    <name type="scientific">Hyphomicrobium nitrativorans NL23</name>
    <dbReference type="NCBI Taxonomy" id="1029756"/>
    <lineage>
        <taxon>Bacteria</taxon>
        <taxon>Pseudomonadati</taxon>
        <taxon>Pseudomonadota</taxon>
        <taxon>Alphaproteobacteria</taxon>
        <taxon>Hyphomicrobiales</taxon>
        <taxon>Hyphomicrobiaceae</taxon>
        <taxon>Hyphomicrobium</taxon>
    </lineage>
</organism>
<keyword evidence="8" id="KW-1185">Reference proteome</keyword>
<dbReference type="GO" id="GO:0006950">
    <property type="term" value="P:response to stress"/>
    <property type="evidence" value="ECO:0007669"/>
    <property type="project" value="UniProtKB-ARBA"/>
</dbReference>
<evidence type="ECO:0000256" key="5">
    <source>
        <dbReference type="SAM" id="MobiDB-lite"/>
    </source>
</evidence>
<evidence type="ECO:0000256" key="2">
    <source>
        <dbReference type="ARBA" id="ARBA00061115"/>
    </source>
</evidence>
<dbReference type="HOGENOM" id="CLU_038356_0_1_5"/>
<evidence type="ECO:0000313" key="8">
    <source>
        <dbReference type="Proteomes" id="UP000018542"/>
    </source>
</evidence>
<protein>
    <recommendedName>
        <fullName evidence="4">Nucleoside triphosphate pyrophosphohydrolase</fullName>
        <ecNumber evidence="3">3.6.1.8</ecNumber>
    </recommendedName>
</protein>
<reference evidence="7 8" key="1">
    <citation type="journal article" date="2014" name="Genome Announc.">
        <title>Complete Genome Sequence of Hyphomicrobium nitrativorans Strain NL23, a Denitrifying Bacterium Isolated from Biofilm of a Methanol-Fed Denitrification System Treating Seawater at the Montreal Biodome.</title>
        <authorList>
            <person name="Martineau C."/>
            <person name="Villeneuve C."/>
            <person name="Mauffrey F."/>
            <person name="Villemur R."/>
        </authorList>
    </citation>
    <scope>NUCLEOTIDE SEQUENCE [LARGE SCALE GENOMIC DNA]</scope>
    <source>
        <strain evidence="7">NL23</strain>
    </source>
</reference>
<proteinExistence type="inferred from homology"/>
<dbReference type="NCBIfam" id="NF007113">
    <property type="entry name" value="PRK09562.1"/>
    <property type="match status" value="1"/>
</dbReference>
<dbReference type="PANTHER" id="PTHR30522:SF0">
    <property type="entry name" value="NUCLEOSIDE TRIPHOSPHATE PYROPHOSPHOHYDROLASE"/>
    <property type="match status" value="1"/>
</dbReference>
<dbReference type="PATRIC" id="fig|1029756.8.peg.2295"/>
<comment type="catalytic activity">
    <reaction evidence="1">
        <text>ATP + H2O = AMP + diphosphate + H(+)</text>
        <dbReference type="Rhea" id="RHEA:14245"/>
        <dbReference type="ChEBI" id="CHEBI:15377"/>
        <dbReference type="ChEBI" id="CHEBI:15378"/>
        <dbReference type="ChEBI" id="CHEBI:30616"/>
        <dbReference type="ChEBI" id="CHEBI:33019"/>
        <dbReference type="ChEBI" id="CHEBI:456215"/>
        <dbReference type="EC" id="3.6.1.8"/>
    </reaction>
</comment>
<feature type="domain" description="NTP pyrophosphohydrolase MazG-like" evidence="6">
    <location>
        <begin position="64"/>
        <end position="137"/>
    </location>
</feature>
<dbReference type="InterPro" id="IPR011551">
    <property type="entry name" value="NTP_PyrPHydrolase_MazG"/>
</dbReference>
<dbReference type="InterPro" id="IPR004518">
    <property type="entry name" value="MazG-like_dom"/>
</dbReference>
<dbReference type="STRING" id="1029756.W911_11040"/>
<comment type="similarity">
    <text evidence="2">Belongs to the nucleoside triphosphate pyrophosphohydrolase family.</text>
</comment>
<dbReference type="Proteomes" id="UP000018542">
    <property type="component" value="Chromosome"/>
</dbReference>
<dbReference type="CDD" id="cd11528">
    <property type="entry name" value="NTP-PPase_MazG_Nterm"/>
    <property type="match status" value="1"/>
</dbReference>
<dbReference type="InterPro" id="IPR048011">
    <property type="entry name" value="NTP-PPase_MazG-like_C"/>
</dbReference>
<dbReference type="GO" id="GO:0046052">
    <property type="term" value="P:UTP catabolic process"/>
    <property type="evidence" value="ECO:0007669"/>
    <property type="project" value="TreeGrafter"/>
</dbReference>
<dbReference type="GO" id="GO:0047693">
    <property type="term" value="F:ATP diphosphatase activity"/>
    <property type="evidence" value="ECO:0007669"/>
    <property type="project" value="UniProtKB-EC"/>
</dbReference>
<sequence>MGCARIFRAPLIRLESRAEACHDAPSAIAWIPLRMTPSKDIARLIEIMAALRTPGTGCPWDLEQTFATIAPYTIEEAYEVADAIAREDLVDLRDELGDLLLQVAYHARLAEEQGAFAFGDVVEAITSKMIRRHPHVFGDENGRSIGMAEGFWARIKAEEKAAKEAARGGEAEAGGGLLADVPVGLPALTRAIKLQDKAAKVGFDWPSLAPVFDKLREEIGELAEVALPADPRSSDPDLSADTQAKVEEEFGDLLFVMANVARHLKLDPEAALRGANGKFMRRFAHIEQRLAEDGRTPEGSTLAEMDALWDEAKARERE</sequence>
<dbReference type="GO" id="GO:0046047">
    <property type="term" value="P:TTP catabolic process"/>
    <property type="evidence" value="ECO:0007669"/>
    <property type="project" value="TreeGrafter"/>
</dbReference>
<dbReference type="GO" id="GO:0006203">
    <property type="term" value="P:dGTP catabolic process"/>
    <property type="evidence" value="ECO:0007669"/>
    <property type="project" value="TreeGrafter"/>
</dbReference>
<dbReference type="FunFam" id="1.10.287.1080:FF:000003">
    <property type="entry name" value="Nucleoside triphosphate pyrophosphohydrolase"/>
    <property type="match status" value="1"/>
</dbReference>
<name>V5SFU8_9HYPH</name>
<gene>
    <name evidence="7" type="ORF">W911_11040</name>
</gene>
<dbReference type="PANTHER" id="PTHR30522">
    <property type="entry name" value="NUCLEOSIDE TRIPHOSPHATE PYROPHOSPHOHYDROLASE"/>
    <property type="match status" value="1"/>
</dbReference>
<evidence type="ECO:0000313" key="7">
    <source>
        <dbReference type="EMBL" id="AHB48814.1"/>
    </source>
</evidence>
<accession>V5SFU8</accession>
<evidence type="ECO:0000256" key="3">
    <source>
        <dbReference type="ARBA" id="ARBA00066372"/>
    </source>
</evidence>
<evidence type="ECO:0000256" key="4">
    <source>
        <dbReference type="ARBA" id="ARBA00074799"/>
    </source>
</evidence>
<feature type="region of interest" description="Disordered" evidence="5">
    <location>
        <begin position="294"/>
        <end position="318"/>
    </location>
</feature>
<dbReference type="Gene3D" id="1.10.287.1080">
    <property type="entry name" value="MazG-like"/>
    <property type="match status" value="2"/>
</dbReference>
<dbReference type="AlphaFoldDB" id="V5SFU8"/>
<evidence type="ECO:0000259" key="6">
    <source>
        <dbReference type="Pfam" id="PF03819"/>
    </source>
</evidence>
<dbReference type="GO" id="GO:0046076">
    <property type="term" value="P:dTTP catabolic process"/>
    <property type="evidence" value="ECO:0007669"/>
    <property type="project" value="TreeGrafter"/>
</dbReference>
<dbReference type="EC" id="3.6.1.8" evidence="3"/>
<dbReference type="Pfam" id="PF03819">
    <property type="entry name" value="MazG"/>
    <property type="match status" value="1"/>
</dbReference>
<dbReference type="InterPro" id="IPR048015">
    <property type="entry name" value="NTP-PPase_MazG-like_N"/>
</dbReference>
<dbReference type="KEGG" id="hni:W911_11040"/>
<dbReference type="GO" id="GO:0046061">
    <property type="term" value="P:dATP catabolic process"/>
    <property type="evidence" value="ECO:0007669"/>
    <property type="project" value="TreeGrafter"/>
</dbReference>